<evidence type="ECO:0000313" key="1">
    <source>
        <dbReference type="EMBL" id="SEQ02876.1"/>
    </source>
</evidence>
<evidence type="ECO:0000313" key="2">
    <source>
        <dbReference type="Proteomes" id="UP000199647"/>
    </source>
</evidence>
<dbReference type="SUPFAM" id="SSF53448">
    <property type="entry name" value="Nucleotide-diphospho-sugar transferases"/>
    <property type="match status" value="1"/>
</dbReference>
<dbReference type="RefSeq" id="WP_177176701.1">
    <property type="nucleotide sequence ID" value="NZ_FOFG01000002.1"/>
</dbReference>
<dbReference type="GO" id="GO:0016740">
    <property type="term" value="F:transferase activity"/>
    <property type="evidence" value="ECO:0007669"/>
    <property type="project" value="UniProtKB-KW"/>
</dbReference>
<gene>
    <name evidence="1" type="ORF">SAMN05216548_102208</name>
</gene>
<dbReference type="EMBL" id="FOFG01000002">
    <property type="protein sequence ID" value="SEQ02876.1"/>
    <property type="molecule type" value="Genomic_DNA"/>
</dbReference>
<sequence>MAKVLVAGIYLSDRLNSAAHLIYELAGARKHDVTQRWISLDLGNAGTAPLPETVETVTERTPKFKLLNRLTEDAADFDWVLLTDDDVELPPDFLDRLIEHAERFDLAFSQPARTPDSYLEHHIVRVNPGLSARRTRFVEIGPVNLMRRDVVPLLLPFRDDIGMGWGLDFVWPQLLEAAGLRMGIVDATPIAHRIRQSMTAYNFDAAYREMSWTLARHHHLTYDEAMTVLEAWA</sequence>
<dbReference type="InterPro" id="IPR029044">
    <property type="entry name" value="Nucleotide-diphossugar_trans"/>
</dbReference>
<keyword evidence="1" id="KW-0808">Transferase</keyword>
<dbReference type="STRING" id="1855383.SAMN05216548_102208"/>
<dbReference type="Gene3D" id="3.90.550.10">
    <property type="entry name" value="Spore Coat Polysaccharide Biosynthesis Protein SpsA, Chain A"/>
    <property type="match status" value="1"/>
</dbReference>
<protein>
    <submittedName>
        <fullName evidence="1">Glycosyl transferase family 2</fullName>
    </submittedName>
</protein>
<organism evidence="1 2">
    <name type="scientific">Faunimonas pinastri</name>
    <dbReference type="NCBI Taxonomy" id="1855383"/>
    <lineage>
        <taxon>Bacteria</taxon>
        <taxon>Pseudomonadati</taxon>
        <taxon>Pseudomonadota</taxon>
        <taxon>Alphaproteobacteria</taxon>
        <taxon>Hyphomicrobiales</taxon>
        <taxon>Afifellaceae</taxon>
        <taxon>Faunimonas</taxon>
    </lineage>
</organism>
<dbReference type="AlphaFoldDB" id="A0A1H9CNV1"/>
<keyword evidence="2" id="KW-1185">Reference proteome</keyword>
<accession>A0A1H9CNV1</accession>
<proteinExistence type="predicted"/>
<reference evidence="1 2" key="1">
    <citation type="submission" date="2016-10" db="EMBL/GenBank/DDBJ databases">
        <authorList>
            <person name="de Groot N.N."/>
        </authorList>
    </citation>
    <scope>NUCLEOTIDE SEQUENCE [LARGE SCALE GENOMIC DNA]</scope>
    <source>
        <strain evidence="1 2">A52C2</strain>
    </source>
</reference>
<dbReference type="Proteomes" id="UP000199647">
    <property type="component" value="Unassembled WGS sequence"/>
</dbReference>
<name>A0A1H9CNV1_9HYPH</name>